<evidence type="ECO:0000313" key="3">
    <source>
        <dbReference type="Proteomes" id="UP000681967"/>
    </source>
</evidence>
<comment type="caution">
    <text evidence="1">The sequence shown here is derived from an EMBL/GenBank/DDBJ whole genome shotgun (WGS) entry which is preliminary data.</text>
</comment>
<name>A0A8S2YDM7_9BILA</name>
<proteinExistence type="predicted"/>
<dbReference type="Proteomes" id="UP000676336">
    <property type="component" value="Unassembled WGS sequence"/>
</dbReference>
<dbReference type="AlphaFoldDB" id="A0A8S2YDM7"/>
<feature type="non-terminal residue" evidence="1">
    <location>
        <position position="16"/>
    </location>
</feature>
<protein>
    <submittedName>
        <fullName evidence="1">Uncharacterized protein</fullName>
    </submittedName>
</protein>
<evidence type="ECO:0000313" key="2">
    <source>
        <dbReference type="EMBL" id="CAF4943140.1"/>
    </source>
</evidence>
<accession>A0A8S2YDM7</accession>
<dbReference type="Proteomes" id="UP000681967">
    <property type="component" value="Unassembled WGS sequence"/>
</dbReference>
<organism evidence="1 3">
    <name type="scientific">Rotaria magnacalcarata</name>
    <dbReference type="NCBI Taxonomy" id="392030"/>
    <lineage>
        <taxon>Eukaryota</taxon>
        <taxon>Metazoa</taxon>
        <taxon>Spiralia</taxon>
        <taxon>Gnathifera</taxon>
        <taxon>Rotifera</taxon>
        <taxon>Eurotatoria</taxon>
        <taxon>Bdelloidea</taxon>
        <taxon>Philodinida</taxon>
        <taxon>Philodinidae</taxon>
        <taxon>Rotaria</taxon>
    </lineage>
</organism>
<gene>
    <name evidence="1" type="ORF">BYL167_LOCUS38172</name>
    <name evidence="2" type="ORF">SMN809_LOCUS53750</name>
</gene>
<dbReference type="EMBL" id="CAJOBI010185770">
    <property type="protein sequence ID" value="CAF4943140.1"/>
    <property type="molecule type" value="Genomic_DNA"/>
</dbReference>
<evidence type="ECO:0000313" key="1">
    <source>
        <dbReference type="EMBL" id="CAF4552543.1"/>
    </source>
</evidence>
<sequence>MFIKRVDTATAAVATV</sequence>
<reference evidence="1" key="1">
    <citation type="submission" date="2021-02" db="EMBL/GenBank/DDBJ databases">
        <authorList>
            <person name="Nowell W R."/>
        </authorList>
    </citation>
    <scope>NUCLEOTIDE SEQUENCE</scope>
</reference>
<dbReference type="EMBL" id="CAJOBH010088410">
    <property type="protein sequence ID" value="CAF4552543.1"/>
    <property type="molecule type" value="Genomic_DNA"/>
</dbReference>